<dbReference type="PROSITE" id="PS00687">
    <property type="entry name" value="ALDEHYDE_DEHYDR_GLU"/>
    <property type="match status" value="1"/>
</dbReference>
<evidence type="ECO:0000259" key="6">
    <source>
        <dbReference type="Pfam" id="PF00171"/>
    </source>
</evidence>
<feature type="active site" evidence="4">
    <location>
        <position position="268"/>
    </location>
</feature>
<evidence type="ECO:0000256" key="5">
    <source>
        <dbReference type="RuleBase" id="RU003345"/>
    </source>
</evidence>
<dbReference type="InterPro" id="IPR016162">
    <property type="entry name" value="Ald_DH_N"/>
</dbReference>
<keyword evidence="8" id="KW-1185">Reference proteome</keyword>
<evidence type="ECO:0000313" key="8">
    <source>
        <dbReference type="Proteomes" id="UP000033649"/>
    </source>
</evidence>
<dbReference type="PATRIC" id="fig|429727.3.peg.1019"/>
<dbReference type="SUPFAM" id="SSF53720">
    <property type="entry name" value="ALDH-like"/>
    <property type="match status" value="1"/>
</dbReference>
<dbReference type="RefSeq" id="WP_046103997.1">
    <property type="nucleotide sequence ID" value="NZ_JZEY01000054.1"/>
</dbReference>
<evidence type="ECO:0000313" key="7">
    <source>
        <dbReference type="EMBL" id="KKB09305.1"/>
    </source>
</evidence>
<dbReference type="InterPro" id="IPR016163">
    <property type="entry name" value="Ald_DH_C"/>
</dbReference>
<dbReference type="Gene3D" id="3.40.605.10">
    <property type="entry name" value="Aldehyde Dehydrogenase, Chain A, domain 1"/>
    <property type="match status" value="1"/>
</dbReference>
<feature type="domain" description="Aldehyde dehydrogenase" evidence="6">
    <location>
        <begin position="35"/>
        <end position="493"/>
    </location>
</feature>
<evidence type="ECO:0000256" key="2">
    <source>
        <dbReference type="ARBA" id="ARBA00023002"/>
    </source>
</evidence>
<dbReference type="EMBL" id="JZEY01000054">
    <property type="protein sequence ID" value="KKB09305.1"/>
    <property type="molecule type" value="Genomic_DNA"/>
</dbReference>
<comment type="similarity">
    <text evidence="1 5">Belongs to the aldehyde dehydrogenase family.</text>
</comment>
<dbReference type="PANTHER" id="PTHR11699">
    <property type="entry name" value="ALDEHYDE DEHYDROGENASE-RELATED"/>
    <property type="match status" value="1"/>
</dbReference>
<reference evidence="7 8" key="1">
    <citation type="submission" date="2015-03" db="EMBL/GenBank/DDBJ databases">
        <authorList>
            <person name="Hassan Y."/>
            <person name="Lepp D."/>
            <person name="Li X.-Z."/>
            <person name="Zhou T."/>
        </authorList>
    </citation>
    <scope>NUCLEOTIDE SEQUENCE [LARGE SCALE GENOMIC DNA]</scope>
    <source>
        <strain evidence="7 8">IPL18</strain>
    </source>
</reference>
<keyword evidence="2 5" id="KW-0560">Oxidoreductase</keyword>
<sequence>MNSVVPELHPATRAFLARKLGHYVNGQVLAEITGNTSPVFDPGRGIKLMDVPQGTSGDVDKAVAAARAAFDKGPWRTMKPNLRSKVIWKFADLIEEHTQVLAELESLNCGLPINAARMGHIGTSVDLLRYTAGWPTKLMGRTIPVSSPGEWHAYTLRDPVGVVAQIVPWNGPLMMAAWKLAPALAAGCTIVLKPAEQTPLTAIYMAELAIEAGIPEGVFNVVLGGAEVGSTLSTHPDVDKIAFTGSTSVGRAIAVAAAQSNLKRVTLELGGKSPVIVFPDADLSSAIPAIAAGIFSGAGQICTAGSRLYVHEKAFDRVLEGVAEAANGLKVGYGLDPATQMGPLISEAHLARVAGMTEMAVREGASVVTGAEAIEGGGYFYKPTILASLTPSSTIVREEVFGPVLSALRFSDDDLDSIAAEANSSPYGLAASIFTKDFSLAHKMAARVRAGTIGINRHFVGDSALPFGGFRQSGWGREKGEDMFNAYLETKTVAAPL</sequence>
<dbReference type="InterPro" id="IPR029510">
    <property type="entry name" value="Ald_DH_CS_GLU"/>
</dbReference>
<dbReference type="InterPro" id="IPR015590">
    <property type="entry name" value="Aldehyde_DH_dom"/>
</dbReference>
<evidence type="ECO:0000256" key="3">
    <source>
        <dbReference type="ARBA" id="ARBA00023097"/>
    </source>
</evidence>
<gene>
    <name evidence="7" type="ORF">VE26_04900</name>
</gene>
<comment type="caution">
    <text evidence="7">The sequence shown here is derived from an EMBL/GenBank/DDBJ whole genome shotgun (WGS) entry which is preliminary data.</text>
</comment>
<evidence type="ECO:0000256" key="4">
    <source>
        <dbReference type="PROSITE-ProRule" id="PRU10007"/>
    </source>
</evidence>
<evidence type="ECO:0000256" key="1">
    <source>
        <dbReference type="ARBA" id="ARBA00009986"/>
    </source>
</evidence>
<dbReference type="Gene3D" id="3.40.309.10">
    <property type="entry name" value="Aldehyde Dehydrogenase, Chain A, domain 2"/>
    <property type="match status" value="1"/>
</dbReference>
<dbReference type="Pfam" id="PF00171">
    <property type="entry name" value="Aldedh"/>
    <property type="match status" value="1"/>
</dbReference>
<protein>
    <recommendedName>
        <fullName evidence="6">Aldehyde dehydrogenase domain-containing protein</fullName>
    </recommendedName>
</protein>
<dbReference type="OrthoDB" id="9812625at2"/>
<dbReference type="InterPro" id="IPR016161">
    <property type="entry name" value="Ald_DH/histidinol_DH"/>
</dbReference>
<accession>A0A0F5FL58</accession>
<dbReference type="AlphaFoldDB" id="A0A0F5FL58"/>
<dbReference type="STRING" id="429727.VE26_04900"/>
<organism evidence="7 8">
    <name type="scientific">Devosia chinhatensis</name>
    <dbReference type="NCBI Taxonomy" id="429727"/>
    <lineage>
        <taxon>Bacteria</taxon>
        <taxon>Pseudomonadati</taxon>
        <taxon>Pseudomonadota</taxon>
        <taxon>Alphaproteobacteria</taxon>
        <taxon>Hyphomicrobiales</taxon>
        <taxon>Devosiaceae</taxon>
        <taxon>Devosia</taxon>
    </lineage>
</organism>
<dbReference type="GO" id="GO:0004030">
    <property type="term" value="F:aldehyde dehydrogenase [NAD(P)+] activity"/>
    <property type="evidence" value="ECO:0007669"/>
    <property type="project" value="UniProtKB-ARBA"/>
</dbReference>
<keyword evidence="3" id="KW-0558">Oxidation</keyword>
<name>A0A0F5FL58_9HYPH</name>
<dbReference type="FunFam" id="3.40.309.10:FF:000012">
    <property type="entry name" value="Betaine aldehyde dehydrogenase"/>
    <property type="match status" value="1"/>
</dbReference>
<dbReference type="Proteomes" id="UP000033649">
    <property type="component" value="Unassembled WGS sequence"/>
</dbReference>
<proteinExistence type="inferred from homology"/>
<dbReference type="FunFam" id="3.40.605.10:FF:000001">
    <property type="entry name" value="Aldehyde dehydrogenase 1"/>
    <property type="match status" value="1"/>
</dbReference>